<dbReference type="WBParaSite" id="ES5_v2.g23540.t1">
    <property type="protein sequence ID" value="ES5_v2.g23540.t1"/>
    <property type="gene ID" value="ES5_v2.g23540"/>
</dbReference>
<protein>
    <submittedName>
        <fullName evidence="2">Uncharacterized protein</fullName>
    </submittedName>
</protein>
<organism evidence="1 2">
    <name type="scientific">Panagrolaimus sp. ES5</name>
    <dbReference type="NCBI Taxonomy" id="591445"/>
    <lineage>
        <taxon>Eukaryota</taxon>
        <taxon>Metazoa</taxon>
        <taxon>Ecdysozoa</taxon>
        <taxon>Nematoda</taxon>
        <taxon>Chromadorea</taxon>
        <taxon>Rhabditida</taxon>
        <taxon>Tylenchina</taxon>
        <taxon>Panagrolaimomorpha</taxon>
        <taxon>Panagrolaimoidea</taxon>
        <taxon>Panagrolaimidae</taxon>
        <taxon>Panagrolaimus</taxon>
    </lineage>
</organism>
<accession>A0AC34G1V1</accession>
<evidence type="ECO:0000313" key="1">
    <source>
        <dbReference type="Proteomes" id="UP000887579"/>
    </source>
</evidence>
<evidence type="ECO:0000313" key="2">
    <source>
        <dbReference type="WBParaSite" id="ES5_v2.g23540.t1"/>
    </source>
</evidence>
<sequence length="54" mass="6200">MTTEIGHIIPVDDIQLKQYSISLLLLIGFTKSVPDAKRRHALAIFRRKLLQELV</sequence>
<reference evidence="2" key="1">
    <citation type="submission" date="2022-11" db="UniProtKB">
        <authorList>
            <consortium name="WormBaseParasite"/>
        </authorList>
    </citation>
    <scope>IDENTIFICATION</scope>
</reference>
<proteinExistence type="predicted"/>
<dbReference type="Proteomes" id="UP000887579">
    <property type="component" value="Unplaced"/>
</dbReference>
<name>A0AC34G1V1_9BILA</name>